<dbReference type="Pfam" id="PF03466">
    <property type="entry name" value="LysR_substrate"/>
    <property type="match status" value="1"/>
</dbReference>
<keyword evidence="2" id="KW-0805">Transcription regulation</keyword>
<reference evidence="6 7" key="1">
    <citation type="submission" date="2014-03" db="EMBL/GenBank/DDBJ databases">
        <title>Whole genome sequence of Novosphingobium resinovorum KF1.</title>
        <authorList>
            <person name="Gan H.M."/>
            <person name="Gan H.Y."/>
            <person name="Chew T.H."/>
            <person name="Savka M.A."/>
        </authorList>
    </citation>
    <scope>NUCLEOTIDE SEQUENCE [LARGE SCALE GENOMIC DNA]</scope>
    <source>
        <strain evidence="6 7">KF1</strain>
    </source>
</reference>
<dbReference type="EMBL" id="JFYZ01000002">
    <property type="protein sequence ID" value="EZP83956.1"/>
    <property type="molecule type" value="Genomic_DNA"/>
</dbReference>
<dbReference type="Gene3D" id="3.40.190.10">
    <property type="entry name" value="Periplasmic binding protein-like II"/>
    <property type="match status" value="2"/>
</dbReference>
<accession>A0A031K1W9</accession>
<dbReference type="Gene3D" id="1.10.10.10">
    <property type="entry name" value="Winged helix-like DNA-binding domain superfamily/Winged helix DNA-binding domain"/>
    <property type="match status" value="1"/>
</dbReference>
<dbReference type="GO" id="GO:0003700">
    <property type="term" value="F:DNA-binding transcription factor activity"/>
    <property type="evidence" value="ECO:0007669"/>
    <property type="project" value="InterPro"/>
</dbReference>
<sequence>MNTLPTSRDPAAQLSFFHLSVFEAMMKLKSVTLAANELELPQSSLSRNLHTLREHFNDQLFIRTRNGMIPTSVAQSIAKGVEEALRIYRTGLCERRQFDPAESERNFRIAASDLGQYYMMPLVRRHSIDVAPDVSFTAVPIGRTLISDLESGAADVAIGSYPNLYANVKEQTLFREEYVCILPRAMVPSGILTLSDFKAMDHLVVDGRHYSHGHQEAEQRILDTIDAKRVRMVSESFMVTALIAEMSDLILTIPRSAARVVRSPHMTIVAPPLDLPVIEVKQYWHERFHHDAGNMWLSSLISDCRTDHMNEYRQAGATAAGSEVPTTMSAALPQHDLLPAAA</sequence>
<dbReference type="Proteomes" id="UP000024329">
    <property type="component" value="Unassembled WGS sequence"/>
</dbReference>
<evidence type="ECO:0000259" key="5">
    <source>
        <dbReference type="PROSITE" id="PS50931"/>
    </source>
</evidence>
<dbReference type="InterPro" id="IPR005119">
    <property type="entry name" value="LysR_subst-bd"/>
</dbReference>
<feature type="domain" description="HTH lysR-type" evidence="5">
    <location>
        <begin position="18"/>
        <end position="71"/>
    </location>
</feature>
<dbReference type="SUPFAM" id="SSF53850">
    <property type="entry name" value="Periplasmic binding protein-like II"/>
    <property type="match status" value="1"/>
</dbReference>
<comment type="similarity">
    <text evidence="1">Belongs to the LysR transcriptional regulatory family.</text>
</comment>
<gene>
    <name evidence="6" type="ORF">BV97_01149</name>
</gene>
<dbReference type="Pfam" id="PF00126">
    <property type="entry name" value="HTH_1"/>
    <property type="match status" value="1"/>
</dbReference>
<comment type="caution">
    <text evidence="6">The sequence shown here is derived from an EMBL/GenBank/DDBJ whole genome shotgun (WGS) entry which is preliminary data.</text>
</comment>
<dbReference type="PANTHER" id="PTHR30118:SF15">
    <property type="entry name" value="TRANSCRIPTIONAL REGULATORY PROTEIN"/>
    <property type="match status" value="1"/>
</dbReference>
<dbReference type="PANTHER" id="PTHR30118">
    <property type="entry name" value="HTH-TYPE TRANSCRIPTIONAL REGULATOR LEUO-RELATED"/>
    <property type="match status" value="1"/>
</dbReference>
<dbReference type="eggNOG" id="COG0583">
    <property type="taxonomic scope" value="Bacteria"/>
</dbReference>
<evidence type="ECO:0000313" key="7">
    <source>
        <dbReference type="Proteomes" id="UP000024329"/>
    </source>
</evidence>
<dbReference type="InterPro" id="IPR000847">
    <property type="entry name" value="LysR_HTH_N"/>
</dbReference>
<evidence type="ECO:0000256" key="4">
    <source>
        <dbReference type="ARBA" id="ARBA00023163"/>
    </source>
</evidence>
<evidence type="ECO:0000256" key="1">
    <source>
        <dbReference type="ARBA" id="ARBA00009437"/>
    </source>
</evidence>
<evidence type="ECO:0000256" key="2">
    <source>
        <dbReference type="ARBA" id="ARBA00023015"/>
    </source>
</evidence>
<proteinExistence type="inferred from homology"/>
<dbReference type="InterPro" id="IPR036388">
    <property type="entry name" value="WH-like_DNA-bd_sf"/>
</dbReference>
<evidence type="ECO:0000256" key="3">
    <source>
        <dbReference type="ARBA" id="ARBA00023125"/>
    </source>
</evidence>
<dbReference type="CDD" id="cd08459">
    <property type="entry name" value="PBP2_DntR_NahR_LinR_like"/>
    <property type="match status" value="1"/>
</dbReference>
<dbReference type="RefSeq" id="WP_051586716.1">
    <property type="nucleotide sequence ID" value="NZ_JFYZ01000002.1"/>
</dbReference>
<dbReference type="PROSITE" id="PS50931">
    <property type="entry name" value="HTH_LYSR"/>
    <property type="match status" value="1"/>
</dbReference>
<dbReference type="InterPro" id="IPR036390">
    <property type="entry name" value="WH_DNA-bd_sf"/>
</dbReference>
<name>A0A031K1W9_9SPHN</name>
<keyword evidence="4" id="KW-0804">Transcription</keyword>
<dbReference type="PATRIC" id="fig|158500.4.peg.1180"/>
<dbReference type="InterPro" id="IPR050389">
    <property type="entry name" value="LysR-type_TF"/>
</dbReference>
<protein>
    <submittedName>
        <fullName evidence="6">LysR family transcriptional regulator</fullName>
    </submittedName>
</protein>
<organism evidence="6 7">
    <name type="scientific">Novosphingobium resinovorum</name>
    <dbReference type="NCBI Taxonomy" id="158500"/>
    <lineage>
        <taxon>Bacteria</taxon>
        <taxon>Pseudomonadati</taxon>
        <taxon>Pseudomonadota</taxon>
        <taxon>Alphaproteobacteria</taxon>
        <taxon>Sphingomonadales</taxon>
        <taxon>Sphingomonadaceae</taxon>
        <taxon>Novosphingobium</taxon>
    </lineage>
</organism>
<dbReference type="GO" id="GO:0003677">
    <property type="term" value="F:DNA binding"/>
    <property type="evidence" value="ECO:0007669"/>
    <property type="project" value="UniProtKB-KW"/>
</dbReference>
<dbReference type="AlphaFoldDB" id="A0A031K1W9"/>
<keyword evidence="3" id="KW-0238">DNA-binding</keyword>
<dbReference type="SUPFAM" id="SSF46785">
    <property type="entry name" value="Winged helix' DNA-binding domain"/>
    <property type="match status" value="1"/>
</dbReference>
<evidence type="ECO:0000313" key="6">
    <source>
        <dbReference type="EMBL" id="EZP83956.1"/>
    </source>
</evidence>